<dbReference type="AlphaFoldDB" id="A0A521E6C0"/>
<keyword evidence="1" id="KW-0472">Membrane</keyword>
<evidence type="ECO:0000313" key="2">
    <source>
        <dbReference type="EMBL" id="SMO79483.1"/>
    </source>
</evidence>
<keyword evidence="1" id="KW-0812">Transmembrane</keyword>
<gene>
    <name evidence="2" type="ORF">SAMN06265348_107102</name>
</gene>
<dbReference type="Proteomes" id="UP000320300">
    <property type="component" value="Unassembled WGS sequence"/>
</dbReference>
<organism evidence="2 3">
    <name type="scientific">Pedobacter westerhofensis</name>
    <dbReference type="NCBI Taxonomy" id="425512"/>
    <lineage>
        <taxon>Bacteria</taxon>
        <taxon>Pseudomonadati</taxon>
        <taxon>Bacteroidota</taxon>
        <taxon>Sphingobacteriia</taxon>
        <taxon>Sphingobacteriales</taxon>
        <taxon>Sphingobacteriaceae</taxon>
        <taxon>Pedobacter</taxon>
    </lineage>
</organism>
<proteinExistence type="predicted"/>
<evidence type="ECO:0000256" key="1">
    <source>
        <dbReference type="SAM" id="Phobius"/>
    </source>
</evidence>
<dbReference type="EMBL" id="FXTN01000007">
    <property type="protein sequence ID" value="SMO79483.1"/>
    <property type="molecule type" value="Genomic_DNA"/>
</dbReference>
<keyword evidence="1" id="KW-1133">Transmembrane helix</keyword>
<reference evidence="2 3" key="1">
    <citation type="submission" date="2017-05" db="EMBL/GenBank/DDBJ databases">
        <authorList>
            <person name="Varghese N."/>
            <person name="Submissions S."/>
        </authorList>
    </citation>
    <scope>NUCLEOTIDE SEQUENCE [LARGE SCALE GENOMIC DNA]</scope>
    <source>
        <strain evidence="2 3">DSM 19036</strain>
    </source>
</reference>
<protein>
    <submittedName>
        <fullName evidence="2">Uncharacterized protein</fullName>
    </submittedName>
</protein>
<evidence type="ECO:0000313" key="3">
    <source>
        <dbReference type="Proteomes" id="UP000320300"/>
    </source>
</evidence>
<accession>A0A521E6C0</accession>
<name>A0A521E6C0_9SPHI</name>
<keyword evidence="3" id="KW-1185">Reference proteome</keyword>
<feature type="transmembrane region" description="Helical" evidence="1">
    <location>
        <begin position="6"/>
        <end position="21"/>
    </location>
</feature>
<sequence length="36" mass="4452">MPFEIFLLPGLIVFVWGFFRGRRRYKEEYNKEEGNL</sequence>